<evidence type="ECO:0000313" key="3">
    <source>
        <dbReference type="Proteomes" id="UP000054598"/>
    </source>
</evidence>
<proteinExistence type="predicted"/>
<evidence type="ECO:0008006" key="4">
    <source>
        <dbReference type="Google" id="ProtNLM"/>
    </source>
</evidence>
<gene>
    <name evidence="2" type="ORF">XE10_0293</name>
</gene>
<reference evidence="3" key="1">
    <citation type="journal article" date="2015" name="MBio">
        <title>Genome-Resolved Metagenomic Analysis Reveals Roles for Candidate Phyla and Other Microbial Community Members in Biogeochemical Transformations in Oil Reservoirs.</title>
        <authorList>
            <person name="Hu P."/>
            <person name="Tom L."/>
            <person name="Singh A."/>
            <person name="Thomas B.C."/>
            <person name="Baker B.J."/>
            <person name="Piceno Y.M."/>
            <person name="Andersen G.L."/>
            <person name="Banfield J.F."/>
        </authorList>
    </citation>
    <scope>NUCLEOTIDE SEQUENCE [LARGE SCALE GENOMIC DNA]</scope>
</reference>
<protein>
    <recommendedName>
        <fullName evidence="4">Membrane-bound hydrogenase subunit ehaF</fullName>
    </recommendedName>
</protein>
<feature type="transmembrane region" description="Helical" evidence="1">
    <location>
        <begin position="132"/>
        <end position="150"/>
    </location>
</feature>
<dbReference type="InterPro" id="IPR011313">
    <property type="entry name" value="Prd_NiFe_hyd_3_EhaF"/>
</dbReference>
<dbReference type="Proteomes" id="UP000054598">
    <property type="component" value="Unassembled WGS sequence"/>
</dbReference>
<sequence>MEGCIVLIITRISRFVSNFQNLVALFAAACIIVSVAGILSLPLGFAEDQLYPKTLDPASSLYPYDRGGVPFGTTEVVAQYPENSPYAGYVTAYLTPLSQYLADHTHYLGTTIVAHPGGIVDEILYNTRGLDTVVETTILFTAFAIASYLFRREEE</sequence>
<dbReference type="AlphaFoldDB" id="A0A101J0K7"/>
<evidence type="ECO:0000313" key="2">
    <source>
        <dbReference type="EMBL" id="KUL04784.1"/>
    </source>
</evidence>
<keyword evidence="1" id="KW-0812">Transmembrane</keyword>
<organism evidence="2 3">
    <name type="scientific">Methanoculleus marisnigri</name>
    <dbReference type="NCBI Taxonomy" id="2198"/>
    <lineage>
        <taxon>Archaea</taxon>
        <taxon>Methanobacteriati</taxon>
        <taxon>Methanobacteriota</taxon>
        <taxon>Stenosarchaea group</taxon>
        <taxon>Methanomicrobia</taxon>
        <taxon>Methanomicrobiales</taxon>
        <taxon>Methanomicrobiaceae</taxon>
        <taxon>Methanoculleus</taxon>
    </lineage>
</organism>
<keyword evidence="1" id="KW-0472">Membrane</keyword>
<dbReference type="Pfam" id="PF09879">
    <property type="entry name" value="EhaF"/>
    <property type="match status" value="1"/>
</dbReference>
<comment type="caution">
    <text evidence="2">The sequence shown here is derived from an EMBL/GenBank/DDBJ whole genome shotgun (WGS) entry which is preliminary data.</text>
</comment>
<evidence type="ECO:0000256" key="1">
    <source>
        <dbReference type="SAM" id="Phobius"/>
    </source>
</evidence>
<feature type="transmembrane region" description="Helical" evidence="1">
    <location>
        <begin position="21"/>
        <end position="45"/>
    </location>
</feature>
<dbReference type="PATRIC" id="fig|2198.3.peg.2208"/>
<dbReference type="EMBL" id="LGHE01000019">
    <property type="protein sequence ID" value="KUL04784.1"/>
    <property type="molecule type" value="Genomic_DNA"/>
</dbReference>
<name>A0A101J0K7_9EURY</name>
<keyword evidence="1" id="KW-1133">Transmembrane helix</keyword>
<accession>A0A101J0K7</accession>